<proteinExistence type="predicted"/>
<dbReference type="EMBL" id="ANJA01000059">
    <property type="protein sequence ID" value="ETO86175.1"/>
    <property type="molecule type" value="Genomic_DNA"/>
</dbReference>
<accession>A0A081B4W4</accession>
<reference evidence="1 2" key="1">
    <citation type="submission" date="2013-11" db="EMBL/GenBank/DDBJ databases">
        <title>The Genome Sequence of Phytophthora parasitica P1976.</title>
        <authorList>
            <consortium name="The Broad Institute Genomics Platform"/>
            <person name="Russ C."/>
            <person name="Tyler B."/>
            <person name="Panabieres F."/>
            <person name="Shan W."/>
            <person name="Tripathy S."/>
            <person name="Grunwald N."/>
            <person name="Machado M."/>
            <person name="Johnson C.S."/>
            <person name="Walker B."/>
            <person name="Young S."/>
            <person name="Zeng Q."/>
            <person name="Gargeya S."/>
            <person name="Fitzgerald M."/>
            <person name="Haas B."/>
            <person name="Abouelleil A."/>
            <person name="Allen A.W."/>
            <person name="Alvarado L."/>
            <person name="Arachchi H.M."/>
            <person name="Berlin A.M."/>
            <person name="Chapman S.B."/>
            <person name="Gainer-Dewar J."/>
            <person name="Goldberg J."/>
            <person name="Griggs A."/>
            <person name="Gujja S."/>
            <person name="Hansen M."/>
            <person name="Howarth C."/>
            <person name="Imamovic A."/>
            <person name="Ireland A."/>
            <person name="Larimer J."/>
            <person name="McCowan C."/>
            <person name="Murphy C."/>
            <person name="Pearson M."/>
            <person name="Poon T.W."/>
            <person name="Priest M."/>
            <person name="Roberts A."/>
            <person name="Saif S."/>
            <person name="Shea T."/>
            <person name="Sisk P."/>
            <person name="Sykes S."/>
            <person name="Wortman J."/>
            <person name="Nusbaum C."/>
            <person name="Birren B."/>
        </authorList>
    </citation>
    <scope>NUCLEOTIDE SEQUENCE [LARGE SCALE GENOMIC DNA]</scope>
    <source>
        <strain evidence="1 2">P1976</strain>
    </source>
</reference>
<organism evidence="1 2">
    <name type="scientific">Phytophthora nicotianae P1976</name>
    <dbReference type="NCBI Taxonomy" id="1317066"/>
    <lineage>
        <taxon>Eukaryota</taxon>
        <taxon>Sar</taxon>
        <taxon>Stramenopiles</taxon>
        <taxon>Oomycota</taxon>
        <taxon>Peronosporomycetes</taxon>
        <taxon>Peronosporales</taxon>
        <taxon>Peronosporaceae</taxon>
        <taxon>Phytophthora</taxon>
    </lineage>
</organism>
<evidence type="ECO:0000313" key="1">
    <source>
        <dbReference type="EMBL" id="ETO86175.1"/>
    </source>
</evidence>
<protein>
    <submittedName>
        <fullName evidence="1">Uncharacterized protein</fullName>
    </submittedName>
</protein>
<sequence length="105" mass="12521">MLFKSGRINAVTKFFCRKIWQRCIRRYLRAVENEDGEDDEVEDICDFDMRELDEADEDDGMEFHDSNVGLDFKLQDLNLQDYQGLDELEEGDEEFDEDVEEEIHT</sequence>
<dbReference type="AlphaFoldDB" id="A0A081B4W4"/>
<evidence type="ECO:0000313" key="2">
    <source>
        <dbReference type="Proteomes" id="UP000028582"/>
    </source>
</evidence>
<comment type="caution">
    <text evidence="1">The sequence shown here is derived from an EMBL/GenBank/DDBJ whole genome shotgun (WGS) entry which is preliminary data.</text>
</comment>
<gene>
    <name evidence="1" type="ORF">F444_00249</name>
</gene>
<dbReference type="Proteomes" id="UP000028582">
    <property type="component" value="Unassembled WGS sequence"/>
</dbReference>
<name>A0A081B4W4_PHYNI</name>